<sequence length="135" mass="15014">MSQIRTCTGANPDRNRGLQICNRRNEREHRHLRLGLSADKPGDINLNLKPSKKRSEFIGSFQIQIIIVGLSSKVASKSPDDPAEWRLDVHRLSPGNTKAPCLLSPELLQSLRMGSIQSPLCQLSGGTQETLLFAW</sequence>
<dbReference type="AlphaFoldDB" id="A0A2T5BV77"/>
<evidence type="ECO:0000313" key="1">
    <source>
        <dbReference type="EMBL" id="PTN03478.1"/>
    </source>
</evidence>
<accession>A0A2T5BV77</accession>
<evidence type="ECO:0000313" key="2">
    <source>
        <dbReference type="Proteomes" id="UP000243525"/>
    </source>
</evidence>
<dbReference type="Proteomes" id="UP000243525">
    <property type="component" value="Unassembled WGS sequence"/>
</dbReference>
<comment type="caution">
    <text evidence="1">The sequence shown here is derived from an EMBL/GenBank/DDBJ whole genome shotgun (WGS) entry which is preliminary data.</text>
</comment>
<gene>
    <name evidence="1" type="ORF">C8N47_13515</name>
</gene>
<protein>
    <submittedName>
        <fullName evidence="1">Uncharacterized protein</fullName>
    </submittedName>
</protein>
<proteinExistence type="predicted"/>
<reference evidence="1 2" key="1">
    <citation type="submission" date="2018-04" db="EMBL/GenBank/DDBJ databases">
        <title>Genomic Encyclopedia of Archaeal and Bacterial Type Strains, Phase II (KMG-II): from individual species to whole genera.</title>
        <authorList>
            <person name="Goeker M."/>
        </authorList>
    </citation>
    <scope>NUCLEOTIDE SEQUENCE [LARGE SCALE GENOMIC DNA]</scope>
    <source>
        <strain evidence="1 2">DSM 28823</strain>
    </source>
</reference>
<name>A0A2T5BV77_9BACT</name>
<organism evidence="1 2">
    <name type="scientific">Mangrovibacterium marinum</name>
    <dbReference type="NCBI Taxonomy" id="1639118"/>
    <lineage>
        <taxon>Bacteria</taxon>
        <taxon>Pseudomonadati</taxon>
        <taxon>Bacteroidota</taxon>
        <taxon>Bacteroidia</taxon>
        <taxon>Marinilabiliales</taxon>
        <taxon>Prolixibacteraceae</taxon>
        <taxon>Mangrovibacterium</taxon>
    </lineage>
</organism>
<dbReference type="EMBL" id="QAAD01000035">
    <property type="protein sequence ID" value="PTN03478.1"/>
    <property type="molecule type" value="Genomic_DNA"/>
</dbReference>
<keyword evidence="2" id="KW-1185">Reference proteome</keyword>